<dbReference type="Pfam" id="PF13155">
    <property type="entry name" value="Toprim_2"/>
    <property type="match status" value="1"/>
</dbReference>
<sequence>MKALGLPPTSADQVTTACPVHGGDKRSAFSIGVGKEGNGYPVLTCHTGCPDSKRTGRARLPWVHKARRALMAAGAPVEAVGPTGLATRRSKAAASVLSPTPSAPLVEATPPSQDSVDRWVYQAEGPRLATLAQNRGLAAATLDDADVGWNGREYTIPVYDPASHELVDLQRYAIGGKLVHRKGGKARLYATPEGFDPSSLVLVCEGVWDVLAARQHGLNAVGVTGGAGSVPKDLSALTGCDVSIVFDSDDEGRKGARKLAAALVGAARSVCIADLGLPDKGDVRDWLVKLGIPAGELLDLAKAGQPYDETTAAQDEYDDRVHSKLEDLRAAHAAKLLFQSEQAAARHAASTRPRVADGADFFLDIPKQAPVLWGDGSRCLWIDGEPFMVVGDDGTGKSTLDHQLMACRLGLLGDGTLLGYTVEPAPGRLLYLAMDRPEQARRAGGRLFPSFRDKEHRDVLRERLAVWRGPLPVDPLSGPEALADWIRAEFGRDICEVHVDSLKDITSRLTDDAVGSGLNSSIQAVVERGINWVGLHHQRKSSREDRRRGGGDDLSDVYGSRWLVAGHGSIVMLSKTGDDNNDYVEMHQVKQPMDNVPRLLLQHDRATGRTRPVRISRDVDLILTDYGSVGATVREVAALMFAKEDNELTTALVSRAKRQLEKEVSAGRALHVKGKRGGVGGSTPERYVLAEG</sequence>
<dbReference type="Gene3D" id="3.40.1360.10">
    <property type="match status" value="1"/>
</dbReference>
<dbReference type="RefSeq" id="WP_203381177.1">
    <property type="nucleotide sequence ID" value="NZ_JAENHP010000018.1"/>
</dbReference>
<keyword evidence="3" id="KW-1185">Reference proteome</keyword>
<dbReference type="InterPro" id="IPR034154">
    <property type="entry name" value="TOPRIM_DnaG/twinkle"/>
</dbReference>
<proteinExistence type="predicted"/>
<feature type="region of interest" description="Disordered" evidence="1">
    <location>
        <begin position="91"/>
        <end position="111"/>
    </location>
</feature>
<dbReference type="Pfam" id="PF13481">
    <property type="entry name" value="AAA_25"/>
    <property type="match status" value="1"/>
</dbReference>
<evidence type="ECO:0000313" key="2">
    <source>
        <dbReference type="EMBL" id="MBM2621200.1"/>
    </source>
</evidence>
<organism evidence="2 3">
    <name type="scientific">Paractinoplanes ovalisporus</name>
    <dbReference type="NCBI Taxonomy" id="2810368"/>
    <lineage>
        <taxon>Bacteria</taxon>
        <taxon>Bacillati</taxon>
        <taxon>Actinomycetota</taxon>
        <taxon>Actinomycetes</taxon>
        <taxon>Micromonosporales</taxon>
        <taxon>Micromonosporaceae</taxon>
        <taxon>Paractinoplanes</taxon>
    </lineage>
</organism>
<evidence type="ECO:0000256" key="1">
    <source>
        <dbReference type="SAM" id="MobiDB-lite"/>
    </source>
</evidence>
<protein>
    <submittedName>
        <fullName evidence="2">Toprim domain-containing protein</fullName>
    </submittedName>
</protein>
<gene>
    <name evidence="2" type="ORF">JIG36_37430</name>
</gene>
<dbReference type="InterPro" id="IPR027417">
    <property type="entry name" value="P-loop_NTPase"/>
</dbReference>
<evidence type="ECO:0000313" key="3">
    <source>
        <dbReference type="Proteomes" id="UP000632138"/>
    </source>
</evidence>
<accession>A0ABS2AN26</accession>
<dbReference type="EMBL" id="JAENHP010000018">
    <property type="protein sequence ID" value="MBM2621200.1"/>
    <property type="molecule type" value="Genomic_DNA"/>
</dbReference>
<dbReference type="CDD" id="cd01029">
    <property type="entry name" value="TOPRIM_primases"/>
    <property type="match status" value="1"/>
</dbReference>
<reference evidence="2 3" key="1">
    <citation type="submission" date="2021-01" db="EMBL/GenBank/DDBJ databases">
        <title>Actinoplanes sp. nov. LDG1-06 isolated from lichen.</title>
        <authorList>
            <person name="Saeng-In P."/>
            <person name="Phongsopitanun W."/>
            <person name="Kanchanasin P."/>
            <person name="Yuki M."/>
            <person name="Kudo T."/>
            <person name="Ohkuma M."/>
            <person name="Tanasupawat S."/>
        </authorList>
    </citation>
    <scope>NUCLEOTIDE SEQUENCE [LARGE SCALE GENOMIC DNA]</scope>
    <source>
        <strain evidence="2 3">LDG1-06</strain>
    </source>
</reference>
<dbReference type="Proteomes" id="UP000632138">
    <property type="component" value="Unassembled WGS sequence"/>
</dbReference>
<name>A0ABS2AN26_9ACTN</name>
<dbReference type="Gene3D" id="3.40.50.300">
    <property type="entry name" value="P-loop containing nucleotide triphosphate hydrolases"/>
    <property type="match status" value="1"/>
</dbReference>
<comment type="caution">
    <text evidence="2">The sequence shown here is derived from an EMBL/GenBank/DDBJ whole genome shotgun (WGS) entry which is preliminary data.</text>
</comment>
<dbReference type="SUPFAM" id="SSF56731">
    <property type="entry name" value="DNA primase core"/>
    <property type="match status" value="1"/>
</dbReference>
<dbReference type="SUPFAM" id="SSF52540">
    <property type="entry name" value="P-loop containing nucleoside triphosphate hydrolases"/>
    <property type="match status" value="1"/>
</dbReference>